<evidence type="ECO:0000256" key="2">
    <source>
        <dbReference type="ARBA" id="ARBA00022475"/>
    </source>
</evidence>
<dbReference type="RefSeq" id="WP_263713286.1">
    <property type="nucleotide sequence ID" value="NZ_JAOWKX010000008.1"/>
</dbReference>
<dbReference type="Proteomes" id="UP001652504">
    <property type="component" value="Unassembled WGS sequence"/>
</dbReference>
<feature type="transmembrane region" description="Helical" evidence="7">
    <location>
        <begin position="105"/>
        <end position="132"/>
    </location>
</feature>
<comment type="subcellular location">
    <subcellularLocation>
        <location evidence="1">Cell inner membrane</location>
    </subcellularLocation>
</comment>
<feature type="transmembrane region" description="Helical" evidence="7">
    <location>
        <begin position="278"/>
        <end position="304"/>
    </location>
</feature>
<feature type="transmembrane region" description="Helical" evidence="7">
    <location>
        <begin position="153"/>
        <end position="173"/>
    </location>
</feature>
<evidence type="ECO:0000256" key="1">
    <source>
        <dbReference type="ARBA" id="ARBA00004533"/>
    </source>
</evidence>
<keyword evidence="3" id="KW-0997">Cell inner membrane</keyword>
<accession>A0ABT3ABM2</accession>
<dbReference type="EMBL" id="JAOWKX010000008">
    <property type="protein sequence ID" value="MCV2885995.1"/>
    <property type="molecule type" value="Genomic_DNA"/>
</dbReference>
<feature type="transmembrane region" description="Helical" evidence="7">
    <location>
        <begin position="356"/>
        <end position="374"/>
    </location>
</feature>
<keyword evidence="9" id="KW-1185">Reference proteome</keyword>
<dbReference type="InterPro" id="IPR051800">
    <property type="entry name" value="PqiA-PqiB_transport"/>
</dbReference>
<feature type="transmembrane region" description="Helical" evidence="7">
    <location>
        <begin position="325"/>
        <end position="344"/>
    </location>
</feature>
<evidence type="ECO:0000256" key="3">
    <source>
        <dbReference type="ARBA" id="ARBA00022519"/>
    </source>
</evidence>
<organism evidence="8 9">
    <name type="scientific">Fluctibacter corallii</name>
    <dbReference type="NCBI Taxonomy" id="2984329"/>
    <lineage>
        <taxon>Bacteria</taxon>
        <taxon>Pseudomonadati</taxon>
        <taxon>Pseudomonadota</taxon>
        <taxon>Gammaproteobacteria</taxon>
        <taxon>Alteromonadales</taxon>
        <taxon>Alteromonadaceae</taxon>
        <taxon>Fluctibacter</taxon>
    </lineage>
</organism>
<gene>
    <name evidence="8" type="ORF">OE749_14980</name>
</gene>
<keyword evidence="5 7" id="KW-1133">Transmembrane helix</keyword>
<dbReference type="Pfam" id="PF04403">
    <property type="entry name" value="PqiA"/>
    <property type="match status" value="2"/>
</dbReference>
<name>A0ABT3ABM2_9ALTE</name>
<evidence type="ECO:0000256" key="5">
    <source>
        <dbReference type="ARBA" id="ARBA00022989"/>
    </source>
</evidence>
<keyword evidence="2" id="KW-1003">Cell membrane</keyword>
<evidence type="ECO:0000313" key="8">
    <source>
        <dbReference type="EMBL" id="MCV2885995.1"/>
    </source>
</evidence>
<feature type="transmembrane region" description="Helical" evidence="7">
    <location>
        <begin position="231"/>
        <end position="250"/>
    </location>
</feature>
<reference evidence="8 9" key="1">
    <citation type="submission" date="2022-10" db="EMBL/GenBank/DDBJ databases">
        <title>Aestuariibacter sp. AA17 isolated from Montipora capitata coral fragment.</title>
        <authorList>
            <person name="Emsley S.A."/>
            <person name="Pfannmuller K.M."/>
            <person name="Loughran R.M."/>
            <person name="Shlafstein M."/>
            <person name="Papke E."/>
            <person name="Saw J.H."/>
            <person name="Ushijima B."/>
            <person name="Videau P."/>
        </authorList>
    </citation>
    <scope>NUCLEOTIDE SEQUENCE [LARGE SCALE GENOMIC DNA]</scope>
    <source>
        <strain evidence="8 9">AA17</strain>
    </source>
</reference>
<dbReference type="PANTHER" id="PTHR30462">
    <property type="entry name" value="INTERMEMBRANE TRANSPORT PROTEIN PQIB-RELATED"/>
    <property type="match status" value="1"/>
</dbReference>
<evidence type="ECO:0000256" key="4">
    <source>
        <dbReference type="ARBA" id="ARBA00022692"/>
    </source>
</evidence>
<evidence type="ECO:0000256" key="6">
    <source>
        <dbReference type="ARBA" id="ARBA00023136"/>
    </source>
</evidence>
<evidence type="ECO:0000256" key="7">
    <source>
        <dbReference type="SAM" id="Phobius"/>
    </source>
</evidence>
<dbReference type="InterPro" id="IPR007498">
    <property type="entry name" value="PqiA-like"/>
</dbReference>
<sequence>MSLDVHRTSSQPPKIAQHSSLCEHCHLEVTIPALSHKQKAHCPRCNHKLAQFHQYGHEWMIALGLGALILLLFSLPFPFIGFEAQSGQSTISILGAIKTLTTSGYALLAAITVLFVLAIPIALLIVVLSLLVPLISKRQPQLSNVFLKALYQLLPWSMAEVFLLSVLVAMIKLSDMADITFGPGFYLFSGYVLCQTLLLLYLDKAYLHWILGETVQPPRPLNASASIQKTWALLLTASILYVPANLLPIMKTTQLGQTEENSILSGVVSLWQAGSRHIAIIIFVASVMIPVIKIVVMAWLNFSVQYAHFLSEQERIRWYRVMEFIGRWSMVDVFVVAILAGLIQQGNAMAVIPGPAILSFAGVVIMTMIAAMTFDTRLFWQNPSPRKGVNHV</sequence>
<comment type="caution">
    <text evidence="8">The sequence shown here is derived from an EMBL/GenBank/DDBJ whole genome shotgun (WGS) entry which is preliminary data.</text>
</comment>
<proteinExistence type="predicted"/>
<keyword evidence="6 7" id="KW-0472">Membrane</keyword>
<protein>
    <submittedName>
        <fullName evidence="8">Paraquat-inducible protein A</fullName>
    </submittedName>
</protein>
<dbReference type="PANTHER" id="PTHR30462:SF3">
    <property type="entry name" value="INTERMEMBRANE TRANSPORT PROTEIN PQIA"/>
    <property type="match status" value="1"/>
</dbReference>
<keyword evidence="4 7" id="KW-0812">Transmembrane</keyword>
<feature type="transmembrane region" description="Helical" evidence="7">
    <location>
        <begin position="59"/>
        <end position="80"/>
    </location>
</feature>
<evidence type="ECO:0000313" key="9">
    <source>
        <dbReference type="Proteomes" id="UP001652504"/>
    </source>
</evidence>
<feature type="transmembrane region" description="Helical" evidence="7">
    <location>
        <begin position="185"/>
        <end position="202"/>
    </location>
</feature>